<dbReference type="Pfam" id="PF13853">
    <property type="entry name" value="7tm_4"/>
    <property type="match status" value="1"/>
</dbReference>
<dbReference type="InterPro" id="IPR017452">
    <property type="entry name" value="GPCR_Rhodpsn_7TM"/>
</dbReference>
<dbReference type="EMBL" id="CATNWA010002586">
    <property type="protein sequence ID" value="CAI9543276.1"/>
    <property type="molecule type" value="Genomic_DNA"/>
</dbReference>
<feature type="transmembrane region" description="Helical" evidence="14">
    <location>
        <begin position="51"/>
        <end position="77"/>
    </location>
</feature>
<feature type="transmembrane region" description="Helical" evidence="14">
    <location>
        <begin position="135"/>
        <end position="154"/>
    </location>
</feature>
<dbReference type="PANTHER" id="PTHR24242">
    <property type="entry name" value="G-PROTEIN COUPLED RECEPTOR"/>
    <property type="match status" value="1"/>
</dbReference>
<evidence type="ECO:0000256" key="4">
    <source>
        <dbReference type="ARBA" id="ARBA00022692"/>
    </source>
</evidence>
<evidence type="ECO:0000256" key="6">
    <source>
        <dbReference type="ARBA" id="ARBA00022989"/>
    </source>
</evidence>
<feature type="transmembrane region" description="Helical" evidence="14">
    <location>
        <begin position="264"/>
        <end position="283"/>
    </location>
</feature>
<keyword evidence="10 13" id="KW-0675">Receptor</keyword>
<reference evidence="16" key="1">
    <citation type="submission" date="2023-05" db="EMBL/GenBank/DDBJ databases">
        <authorList>
            <person name="Stuckert A."/>
        </authorList>
    </citation>
    <scope>NUCLEOTIDE SEQUENCE</scope>
</reference>
<feature type="transmembrane region" description="Helical" evidence="14">
    <location>
        <begin position="229"/>
        <end position="252"/>
    </location>
</feature>
<feature type="transmembrane region" description="Helical" evidence="14">
    <location>
        <begin position="92"/>
        <end position="114"/>
    </location>
</feature>
<feature type="domain" description="G-protein coupled receptors family 1 profile" evidence="15">
    <location>
        <begin position="32"/>
        <end position="281"/>
    </location>
</feature>
<keyword evidence="9" id="KW-1015">Disulfide bond</keyword>
<keyword evidence="11" id="KW-0325">Glycoprotein</keyword>
<evidence type="ECO:0000256" key="3">
    <source>
        <dbReference type="ARBA" id="ARBA00022606"/>
    </source>
</evidence>
<keyword evidence="12 13" id="KW-0807">Transducer</keyword>
<feature type="transmembrane region" description="Helical" evidence="14">
    <location>
        <begin position="184"/>
        <end position="217"/>
    </location>
</feature>
<dbReference type="PROSITE" id="PS50262">
    <property type="entry name" value="G_PROTEIN_RECEP_F1_2"/>
    <property type="match status" value="1"/>
</dbReference>
<dbReference type="InterPro" id="IPR000276">
    <property type="entry name" value="GPCR_Rhodpsn"/>
</dbReference>
<organism evidence="16 17">
    <name type="scientific">Staurois parvus</name>
    <dbReference type="NCBI Taxonomy" id="386267"/>
    <lineage>
        <taxon>Eukaryota</taxon>
        <taxon>Metazoa</taxon>
        <taxon>Chordata</taxon>
        <taxon>Craniata</taxon>
        <taxon>Vertebrata</taxon>
        <taxon>Euteleostomi</taxon>
        <taxon>Amphibia</taxon>
        <taxon>Batrachia</taxon>
        <taxon>Anura</taxon>
        <taxon>Neobatrachia</taxon>
        <taxon>Ranoidea</taxon>
        <taxon>Ranidae</taxon>
        <taxon>Staurois</taxon>
    </lineage>
</organism>
<keyword evidence="3 14" id="KW-0716">Sensory transduction</keyword>
<evidence type="ECO:0000256" key="8">
    <source>
        <dbReference type="ARBA" id="ARBA00023136"/>
    </source>
</evidence>
<dbReference type="PRINTS" id="PR00237">
    <property type="entry name" value="GPCRRHODOPSN"/>
</dbReference>
<name>A0ABN9B6S4_9NEOB</name>
<accession>A0ABN9B6S4</accession>
<comment type="caution">
    <text evidence="16">The sequence shown here is derived from an EMBL/GenBank/DDBJ whole genome shotgun (WGS) entry which is preliminary data.</text>
</comment>
<comment type="similarity">
    <text evidence="13">Belongs to the G-protein coupled receptor 1 family.</text>
</comment>
<gene>
    <name evidence="16" type="ORF">SPARVUS_LOCUS2251081</name>
</gene>
<proteinExistence type="inferred from homology"/>
<comment type="subcellular location">
    <subcellularLocation>
        <location evidence="1 14">Cell membrane</location>
        <topology evidence="1 14">Multi-pass membrane protein</topology>
    </subcellularLocation>
</comment>
<keyword evidence="6 14" id="KW-1133">Transmembrane helix</keyword>
<evidence type="ECO:0000259" key="15">
    <source>
        <dbReference type="PROSITE" id="PS50262"/>
    </source>
</evidence>
<keyword evidence="5 14" id="KW-0552">Olfaction</keyword>
<keyword evidence="17" id="KW-1185">Reference proteome</keyword>
<feature type="transmembrane region" description="Helical" evidence="14">
    <location>
        <begin position="16"/>
        <end position="39"/>
    </location>
</feature>
<dbReference type="PANTHER" id="PTHR24242:SF253">
    <property type="entry name" value="OLFACTORY RECEPTOR-RELATED"/>
    <property type="match status" value="1"/>
</dbReference>
<evidence type="ECO:0000256" key="5">
    <source>
        <dbReference type="ARBA" id="ARBA00022725"/>
    </source>
</evidence>
<evidence type="ECO:0000313" key="16">
    <source>
        <dbReference type="EMBL" id="CAI9543276.1"/>
    </source>
</evidence>
<evidence type="ECO:0000256" key="9">
    <source>
        <dbReference type="ARBA" id="ARBA00023157"/>
    </source>
</evidence>
<protein>
    <recommendedName>
        <fullName evidence="14">Olfactory receptor</fullName>
    </recommendedName>
</protein>
<dbReference type="SUPFAM" id="SSF81321">
    <property type="entry name" value="Family A G protein-coupled receptor-like"/>
    <property type="match status" value="1"/>
</dbReference>
<evidence type="ECO:0000256" key="12">
    <source>
        <dbReference type="ARBA" id="ARBA00023224"/>
    </source>
</evidence>
<dbReference type="Gene3D" id="1.20.1070.10">
    <property type="entry name" value="Rhodopsin 7-helix transmembrane proteins"/>
    <property type="match status" value="1"/>
</dbReference>
<evidence type="ECO:0000256" key="14">
    <source>
        <dbReference type="RuleBase" id="RU363047"/>
    </source>
</evidence>
<evidence type="ECO:0000256" key="1">
    <source>
        <dbReference type="ARBA" id="ARBA00004651"/>
    </source>
</evidence>
<dbReference type="PRINTS" id="PR00245">
    <property type="entry name" value="OLFACTORYR"/>
</dbReference>
<dbReference type="InterPro" id="IPR050939">
    <property type="entry name" value="Olfactory_GPCR1"/>
</dbReference>
<evidence type="ECO:0000256" key="13">
    <source>
        <dbReference type="RuleBase" id="RU000688"/>
    </source>
</evidence>
<evidence type="ECO:0000256" key="11">
    <source>
        <dbReference type="ARBA" id="ARBA00023180"/>
    </source>
</evidence>
<keyword evidence="7 13" id="KW-0297">G-protein coupled receptor</keyword>
<keyword evidence="8 14" id="KW-0472">Membrane</keyword>
<keyword evidence="4 13" id="KW-0812">Transmembrane</keyword>
<dbReference type="Proteomes" id="UP001162483">
    <property type="component" value="Unassembled WGS sequence"/>
</dbReference>
<dbReference type="InterPro" id="IPR000725">
    <property type="entry name" value="Olfact_rcpt"/>
</dbReference>
<evidence type="ECO:0000313" key="17">
    <source>
        <dbReference type="Proteomes" id="UP001162483"/>
    </source>
</evidence>
<evidence type="ECO:0000256" key="2">
    <source>
        <dbReference type="ARBA" id="ARBA00022475"/>
    </source>
</evidence>
<evidence type="ECO:0000256" key="7">
    <source>
        <dbReference type="ARBA" id="ARBA00023040"/>
    </source>
</evidence>
<dbReference type="PROSITE" id="PS00237">
    <property type="entry name" value="G_PROTEIN_RECEP_F1_1"/>
    <property type="match status" value="1"/>
</dbReference>
<evidence type="ECO:0000256" key="10">
    <source>
        <dbReference type="ARBA" id="ARBA00023170"/>
    </source>
</evidence>
<keyword evidence="2 14" id="KW-1003">Cell membrane</keyword>
<sequence>MQLVLLGFGNLQDLKYLIFVLFLICYVIIIFGNSLVISLITTNKKLHSPMYFFLCNLSVSEILFTTILLPNILYVIWGNGGSISFYGCITQYYLGASVGSSECLFLTVMAYDRYLAICNPLRYSTIMNNKMQNHLSLCSWLPGFIAMAFLVISICNLKYCGSNIIDHVLCDPVLFLQLSSTDTYLFEIVGSIVTFLFCLLPFTLIILSYVSIFFTILRIPSRTSRRKSFSTCSSHLASVFMYFGTISILYLVPSQQHSFTLNKIMSLIYSVVNPLLNPMIYSLRNQEMKSCIVAYFAPKKT</sequence>